<comment type="cofactor">
    <cofactor evidence="2">
        <name>[2Fe-2S] cluster</name>
        <dbReference type="ChEBI" id="CHEBI:190135"/>
    </cofactor>
</comment>
<evidence type="ECO:0000256" key="1">
    <source>
        <dbReference type="ARBA" id="ARBA00001966"/>
    </source>
</evidence>
<evidence type="ECO:0000259" key="3">
    <source>
        <dbReference type="Pfam" id="PF00384"/>
    </source>
</evidence>
<dbReference type="PANTHER" id="PTHR43105:SF13">
    <property type="entry name" value="NADH-UBIQUINONE OXIDOREDUCTASE 75 KDA SUBUNIT, MITOCHONDRIAL"/>
    <property type="match status" value="1"/>
</dbReference>
<reference key="1">
    <citation type="journal article" date="2007" name="Nature">
        <title>The medaka draft genome and insights into vertebrate genome evolution.</title>
        <authorList>
            <person name="Kasahara M."/>
            <person name="Naruse K."/>
            <person name="Sasaki S."/>
            <person name="Nakatani Y."/>
            <person name="Qu W."/>
            <person name="Ahsan B."/>
            <person name="Yamada T."/>
            <person name="Nagayasu Y."/>
            <person name="Doi K."/>
            <person name="Kasai Y."/>
            <person name="Jindo T."/>
            <person name="Kobayashi D."/>
            <person name="Shimada A."/>
            <person name="Toyoda A."/>
            <person name="Kuroki Y."/>
            <person name="Fujiyama A."/>
            <person name="Sasaki T."/>
            <person name="Shimizu A."/>
            <person name="Asakawa S."/>
            <person name="Shimizu N."/>
            <person name="Hashimoto S."/>
            <person name="Yang J."/>
            <person name="Lee Y."/>
            <person name="Matsushima K."/>
            <person name="Sugano S."/>
            <person name="Sakaizumi M."/>
            <person name="Narita T."/>
            <person name="Ohishi K."/>
            <person name="Haga S."/>
            <person name="Ohta F."/>
            <person name="Nomoto H."/>
            <person name="Nogata K."/>
            <person name="Morishita T."/>
            <person name="Endo T."/>
            <person name="Shin-I T."/>
            <person name="Takeda H."/>
            <person name="Morishita S."/>
            <person name="Kohara Y."/>
        </authorList>
    </citation>
    <scope>NUCLEOTIDE SEQUENCE [LARGE SCALE GENOMIC DNA]</scope>
    <source>
        <strain>Hd-rR</strain>
    </source>
</reference>
<dbReference type="PANTHER" id="PTHR43105">
    <property type="entry name" value="RESPIRATORY NITRATE REDUCTASE"/>
    <property type="match status" value="1"/>
</dbReference>
<dbReference type="InterPro" id="IPR050123">
    <property type="entry name" value="Prok_molybdopt-oxidoreductase"/>
</dbReference>
<comment type="cofactor">
    <cofactor evidence="1">
        <name>[4Fe-4S] cluster</name>
        <dbReference type="ChEBI" id="CHEBI:49883"/>
    </cofactor>
</comment>
<reference evidence="5" key="4">
    <citation type="submission" date="2025-09" db="UniProtKB">
        <authorList>
            <consortium name="Ensembl"/>
        </authorList>
    </citation>
    <scope>IDENTIFICATION</scope>
    <source>
        <strain evidence="5">HSOK</strain>
    </source>
</reference>
<evidence type="ECO:0000313" key="5">
    <source>
        <dbReference type="Ensembl" id="ENSORLP00015013282.1"/>
    </source>
</evidence>
<feature type="domain" description="Molybdopterin oxidoreductase" evidence="3">
    <location>
        <begin position="2"/>
        <end position="136"/>
    </location>
</feature>
<dbReference type="Gene3D" id="3.40.50.740">
    <property type="match status" value="1"/>
</dbReference>
<protein>
    <recommendedName>
        <fullName evidence="7">Molybdopterin oxidoreductase domain-containing protein</fullName>
    </recommendedName>
</protein>
<dbReference type="Pfam" id="PF09326">
    <property type="entry name" value="NADH_dhqG_C"/>
    <property type="match status" value="1"/>
</dbReference>
<name>A0A3P9I005_ORYLA</name>
<dbReference type="SUPFAM" id="SSF53706">
    <property type="entry name" value="Formate dehydrogenase/DMSO reductase, domains 1-3"/>
    <property type="match status" value="1"/>
</dbReference>
<evidence type="ECO:0000259" key="4">
    <source>
        <dbReference type="Pfam" id="PF09326"/>
    </source>
</evidence>
<proteinExistence type="predicted"/>
<evidence type="ECO:0000313" key="6">
    <source>
        <dbReference type="Proteomes" id="UP000265200"/>
    </source>
</evidence>
<evidence type="ECO:0008006" key="7">
    <source>
        <dbReference type="Google" id="ProtNLM"/>
    </source>
</evidence>
<dbReference type="AlphaFoldDB" id="A0A3P9I005"/>
<evidence type="ECO:0000256" key="2">
    <source>
        <dbReference type="ARBA" id="ARBA00034078"/>
    </source>
</evidence>
<dbReference type="InterPro" id="IPR015405">
    <property type="entry name" value="NDUFS1-like_C"/>
</dbReference>
<reference evidence="5" key="3">
    <citation type="submission" date="2025-08" db="UniProtKB">
        <authorList>
            <consortium name="Ensembl"/>
        </authorList>
    </citation>
    <scope>IDENTIFICATION</scope>
    <source>
        <strain evidence="5">HSOK</strain>
    </source>
</reference>
<dbReference type="InterPro" id="IPR006656">
    <property type="entry name" value="Mopterin_OxRdtase"/>
</dbReference>
<dbReference type="Pfam" id="PF00384">
    <property type="entry name" value="Molybdopterin"/>
    <property type="match status" value="1"/>
</dbReference>
<sequence>VVVVGSSYLQREDGASVMAAVSSLAQNAHVEDTWKIVNVLHRVASQVAALDLGYKPGVKIIRENPPKVLFLLGADSGCVTRQDFPDDILVIYQGHHGDVGAPIADIILPGAAYTEKCGTYVNTEGRAQQTRVALTPSEVSPNLVGNDNIEEANYDKQVAELFKTVNQAHLTEPLVPPQLTVRDFYMTDPVSRASQTMAKCVRAVTEGAQAGIEPAMCSR</sequence>
<organism evidence="5 6">
    <name type="scientific">Oryzias latipes</name>
    <name type="common">Japanese rice fish</name>
    <name type="synonym">Japanese killifish</name>
    <dbReference type="NCBI Taxonomy" id="8090"/>
    <lineage>
        <taxon>Eukaryota</taxon>
        <taxon>Metazoa</taxon>
        <taxon>Chordata</taxon>
        <taxon>Craniata</taxon>
        <taxon>Vertebrata</taxon>
        <taxon>Euteleostomi</taxon>
        <taxon>Actinopterygii</taxon>
        <taxon>Neopterygii</taxon>
        <taxon>Teleostei</taxon>
        <taxon>Neoteleostei</taxon>
        <taxon>Acanthomorphata</taxon>
        <taxon>Ovalentaria</taxon>
        <taxon>Atherinomorphae</taxon>
        <taxon>Beloniformes</taxon>
        <taxon>Adrianichthyidae</taxon>
        <taxon>Oryziinae</taxon>
        <taxon>Oryzias</taxon>
    </lineage>
</organism>
<feature type="domain" description="NADH-ubiquinone oxidoreductase 75 kDa subunit mitochondrial-like" evidence="4">
    <location>
        <begin position="149"/>
        <end position="200"/>
    </location>
</feature>
<dbReference type="Ensembl" id="ENSORLT00015020613.1">
    <property type="protein sequence ID" value="ENSORLP00015013282.1"/>
    <property type="gene ID" value="ENSORLG00015014177.1"/>
</dbReference>
<accession>A0A3P9I005</accession>
<reference evidence="5 6" key="2">
    <citation type="submission" date="2017-04" db="EMBL/GenBank/DDBJ databases">
        <title>CpG methylation of centromeres and impact of large insertions on vertebrate speciation.</title>
        <authorList>
            <person name="Ichikawa K."/>
            <person name="Yoshimura J."/>
            <person name="Morishita S."/>
        </authorList>
    </citation>
    <scope>NUCLEOTIDE SEQUENCE</scope>
    <source>
        <strain evidence="5 6">HSOK</strain>
    </source>
</reference>
<dbReference type="GO" id="GO:0051536">
    <property type="term" value="F:iron-sulfur cluster binding"/>
    <property type="evidence" value="ECO:0007669"/>
    <property type="project" value="InterPro"/>
</dbReference>
<dbReference type="Proteomes" id="UP000265200">
    <property type="component" value="Chromosome 21"/>
</dbReference>
<dbReference type="GO" id="GO:0016651">
    <property type="term" value="F:oxidoreductase activity, acting on NAD(P)H"/>
    <property type="evidence" value="ECO:0007669"/>
    <property type="project" value="InterPro"/>
</dbReference>